<dbReference type="CDD" id="cd12148">
    <property type="entry name" value="fungal_TF_MHR"/>
    <property type="match status" value="1"/>
</dbReference>
<dbReference type="Proteomes" id="UP000030651">
    <property type="component" value="Unassembled WGS sequence"/>
</dbReference>
<dbReference type="HOGENOM" id="CLU_006926_3_1_1"/>
<dbReference type="InterPro" id="IPR007219">
    <property type="entry name" value="XnlR_reg_dom"/>
</dbReference>
<dbReference type="InterPro" id="IPR051127">
    <property type="entry name" value="Fungal_SecMet_Regulators"/>
</dbReference>
<protein>
    <recommendedName>
        <fullName evidence="6">Zn(2)-C6 fungal-type domain-containing protein</fullName>
    </recommendedName>
</protein>
<feature type="domain" description="Zn(2)-C6 fungal-type" evidence="6">
    <location>
        <begin position="17"/>
        <end position="46"/>
    </location>
</feature>
<dbReference type="PROSITE" id="PS50048">
    <property type="entry name" value="ZN2_CY6_FUNGAL_2"/>
    <property type="match status" value="1"/>
</dbReference>
<dbReference type="OMA" id="ISYLWMQ"/>
<evidence type="ECO:0000256" key="1">
    <source>
        <dbReference type="ARBA" id="ARBA00022723"/>
    </source>
</evidence>
<dbReference type="EMBL" id="KI912119">
    <property type="protein sequence ID" value="ETS74853.1"/>
    <property type="molecule type" value="Genomic_DNA"/>
</dbReference>
<dbReference type="PANTHER" id="PTHR47424:SF6">
    <property type="entry name" value="PROLINE UTILIZATION TRANS-ACTIVATOR"/>
    <property type="match status" value="1"/>
</dbReference>
<keyword evidence="8" id="KW-1185">Reference proteome</keyword>
<dbReference type="SUPFAM" id="SSF57701">
    <property type="entry name" value="Zn2/Cys6 DNA-binding domain"/>
    <property type="match status" value="1"/>
</dbReference>
<dbReference type="InParanoid" id="W3WLW1"/>
<keyword evidence="2" id="KW-0805">Transcription regulation</keyword>
<dbReference type="RefSeq" id="XP_007840109.1">
    <property type="nucleotide sequence ID" value="XM_007841918.1"/>
</dbReference>
<gene>
    <name evidence="7" type="ORF">PFICI_13337</name>
</gene>
<sequence>MHLVMQQTVEAARSSKACTQCRERKIKCSGTQPCRHFSRRQSECVFPDGGKKRLYSVAYVEDLKRRASIARHTDQNIISDPSSTSGNGAKFGDEASTRPPNHNIIDTGLSDSPTDMTDRLALDPVMSSSSRFGSHVKNLKSKASDSWDRSAEAHTDSYSLLAELASPVEDAPTSLHWPTQEDAYSLLDHVLTSIGTVQHLFDPRPLGDHLSLVCDQPQTEINIGSLWDIELLLVLAIGELLRGETWVSGSLPGARYFQEAARQTPGIVSLRASGIVAIEVMALCAFYLQCADCKDDAYLYAGMALRLAISHGMTAMESVGQIRQSDRTHRNRLAWSVYMQERRLAAATGNPFGLDDTEMQARWPFESPGFASATALSTNVRIARITGQIIRDVYRRKHETDDGFVKTTQDILNQLLDIDQKMSREFSIDYTVDTCITSRTTATLRLMLLQAKMLMTRPVLLYRTRENFCPPTELHTSRTDEPLILRLCDICIDSASRIIKILQAIRKQGILSKFGFFDLDAAVSAAFVFILAEASSSNIQHYRNDVKGALDVLSYLGTCGNRVAARKLTEIRQMCVQLDIDTQYDTEALEEGSQNDILDHPGAGPSNDLGTGNITPQPHAFSGPTLHGEGFEELSLSACLASCEGGFNFLELYRGDGMDTDGTIEMDWRAIERAILETEPDQDRTSQDWC</sequence>
<feature type="compositionally biased region" description="Polar residues" evidence="5">
    <location>
        <begin position="75"/>
        <end position="87"/>
    </location>
</feature>
<keyword evidence="4" id="KW-0539">Nucleus</keyword>
<accession>W3WLW1</accession>
<evidence type="ECO:0000256" key="5">
    <source>
        <dbReference type="SAM" id="MobiDB-lite"/>
    </source>
</evidence>
<evidence type="ECO:0000313" key="7">
    <source>
        <dbReference type="EMBL" id="ETS74853.1"/>
    </source>
</evidence>
<dbReference type="Pfam" id="PF00172">
    <property type="entry name" value="Zn_clus"/>
    <property type="match status" value="1"/>
</dbReference>
<evidence type="ECO:0000259" key="6">
    <source>
        <dbReference type="PROSITE" id="PS50048"/>
    </source>
</evidence>
<dbReference type="Pfam" id="PF04082">
    <property type="entry name" value="Fungal_trans"/>
    <property type="match status" value="1"/>
</dbReference>
<evidence type="ECO:0000256" key="2">
    <source>
        <dbReference type="ARBA" id="ARBA00023015"/>
    </source>
</evidence>
<dbReference type="CDD" id="cd00067">
    <property type="entry name" value="GAL4"/>
    <property type="match status" value="1"/>
</dbReference>
<organism evidence="7 8">
    <name type="scientific">Pestalotiopsis fici (strain W106-1 / CGMCC3.15140)</name>
    <dbReference type="NCBI Taxonomy" id="1229662"/>
    <lineage>
        <taxon>Eukaryota</taxon>
        <taxon>Fungi</taxon>
        <taxon>Dikarya</taxon>
        <taxon>Ascomycota</taxon>
        <taxon>Pezizomycotina</taxon>
        <taxon>Sordariomycetes</taxon>
        <taxon>Xylariomycetidae</taxon>
        <taxon>Amphisphaeriales</taxon>
        <taxon>Sporocadaceae</taxon>
        <taxon>Pestalotiopsis</taxon>
    </lineage>
</organism>
<keyword evidence="3" id="KW-0804">Transcription</keyword>
<evidence type="ECO:0000313" key="8">
    <source>
        <dbReference type="Proteomes" id="UP000030651"/>
    </source>
</evidence>
<dbReference type="GeneID" id="19278350"/>
<dbReference type="GO" id="GO:0003677">
    <property type="term" value="F:DNA binding"/>
    <property type="evidence" value="ECO:0007669"/>
    <property type="project" value="InterPro"/>
</dbReference>
<dbReference type="GO" id="GO:0000981">
    <property type="term" value="F:DNA-binding transcription factor activity, RNA polymerase II-specific"/>
    <property type="evidence" value="ECO:0007669"/>
    <property type="project" value="InterPro"/>
</dbReference>
<evidence type="ECO:0000256" key="4">
    <source>
        <dbReference type="ARBA" id="ARBA00023242"/>
    </source>
</evidence>
<dbReference type="PANTHER" id="PTHR47424">
    <property type="entry name" value="REGULATORY PROTEIN GAL4"/>
    <property type="match status" value="1"/>
</dbReference>
<feature type="region of interest" description="Disordered" evidence="5">
    <location>
        <begin position="75"/>
        <end position="114"/>
    </location>
</feature>
<dbReference type="InterPro" id="IPR001138">
    <property type="entry name" value="Zn2Cys6_DnaBD"/>
</dbReference>
<dbReference type="GO" id="GO:0008270">
    <property type="term" value="F:zinc ion binding"/>
    <property type="evidence" value="ECO:0007669"/>
    <property type="project" value="InterPro"/>
</dbReference>
<dbReference type="KEGG" id="pfy:PFICI_13337"/>
<dbReference type="Gene3D" id="4.10.240.10">
    <property type="entry name" value="Zn(2)-C6 fungal-type DNA-binding domain"/>
    <property type="match status" value="1"/>
</dbReference>
<proteinExistence type="predicted"/>
<dbReference type="SMART" id="SM00066">
    <property type="entry name" value="GAL4"/>
    <property type="match status" value="1"/>
</dbReference>
<reference evidence="8" key="1">
    <citation type="journal article" date="2015" name="BMC Genomics">
        <title>Genomic and transcriptomic analysis of the endophytic fungus Pestalotiopsis fici reveals its lifestyle and high potential for synthesis of natural products.</title>
        <authorList>
            <person name="Wang X."/>
            <person name="Zhang X."/>
            <person name="Liu L."/>
            <person name="Xiang M."/>
            <person name="Wang W."/>
            <person name="Sun X."/>
            <person name="Che Y."/>
            <person name="Guo L."/>
            <person name="Liu G."/>
            <person name="Guo L."/>
            <person name="Wang C."/>
            <person name="Yin W.B."/>
            <person name="Stadler M."/>
            <person name="Zhang X."/>
            <person name="Liu X."/>
        </authorList>
    </citation>
    <scope>NUCLEOTIDE SEQUENCE [LARGE SCALE GENOMIC DNA]</scope>
    <source>
        <strain evidence="8">W106-1 / CGMCC3.15140</strain>
    </source>
</reference>
<dbReference type="InterPro" id="IPR036864">
    <property type="entry name" value="Zn2-C6_fun-type_DNA-bd_sf"/>
</dbReference>
<dbReference type="OrthoDB" id="3266505at2759"/>
<dbReference type="AlphaFoldDB" id="W3WLW1"/>
<dbReference type="SMART" id="SM00906">
    <property type="entry name" value="Fungal_trans"/>
    <property type="match status" value="1"/>
</dbReference>
<keyword evidence="1" id="KW-0479">Metal-binding</keyword>
<name>W3WLW1_PESFW</name>
<dbReference type="GO" id="GO:0006351">
    <property type="term" value="P:DNA-templated transcription"/>
    <property type="evidence" value="ECO:0007669"/>
    <property type="project" value="InterPro"/>
</dbReference>
<evidence type="ECO:0000256" key="3">
    <source>
        <dbReference type="ARBA" id="ARBA00023163"/>
    </source>
</evidence>
<dbReference type="eggNOG" id="ENOG502QTA0">
    <property type="taxonomic scope" value="Eukaryota"/>
</dbReference>